<keyword evidence="10" id="KW-0718">Serine biosynthesis</keyword>
<dbReference type="GO" id="GO:0036424">
    <property type="term" value="F:L-phosphoserine phosphatase activity"/>
    <property type="evidence" value="ECO:0007669"/>
    <property type="project" value="InterPro"/>
</dbReference>
<dbReference type="AlphaFoldDB" id="L7WSE2"/>
<evidence type="ECO:0000256" key="5">
    <source>
        <dbReference type="ARBA" id="ARBA00015196"/>
    </source>
</evidence>
<evidence type="ECO:0000256" key="1">
    <source>
        <dbReference type="ARBA" id="ARBA00001946"/>
    </source>
</evidence>
<dbReference type="Pfam" id="PF00702">
    <property type="entry name" value="Hydrolase"/>
    <property type="match status" value="1"/>
</dbReference>
<dbReference type="EMBL" id="KC118985">
    <property type="protein sequence ID" value="AGC84407.1"/>
    <property type="molecule type" value="mRNA"/>
</dbReference>
<evidence type="ECO:0000256" key="10">
    <source>
        <dbReference type="ARBA" id="ARBA00023299"/>
    </source>
</evidence>
<protein>
    <recommendedName>
        <fullName evidence="5">Phosphoserine phosphatase</fullName>
        <ecNumber evidence="4">3.1.3.3</ecNumber>
    </recommendedName>
    <alternativeName>
        <fullName evidence="11">O-phosphoserine phosphohydrolase</fullName>
    </alternativeName>
</protein>
<dbReference type="Gene3D" id="1.10.150.210">
    <property type="entry name" value="Phosphoserine phosphatase, domain 2"/>
    <property type="match status" value="1"/>
</dbReference>
<evidence type="ECO:0000256" key="2">
    <source>
        <dbReference type="ARBA" id="ARBA00005135"/>
    </source>
</evidence>
<dbReference type="PANTHER" id="PTHR43344">
    <property type="entry name" value="PHOSPHOSERINE PHOSPHATASE"/>
    <property type="match status" value="1"/>
</dbReference>
<keyword evidence="7" id="KW-0479">Metal-binding</keyword>
<evidence type="ECO:0000256" key="8">
    <source>
        <dbReference type="ARBA" id="ARBA00022801"/>
    </source>
</evidence>
<dbReference type="Gene3D" id="3.40.50.1000">
    <property type="entry name" value="HAD superfamily/HAD-like"/>
    <property type="match status" value="1"/>
</dbReference>
<keyword evidence="8" id="KW-0378">Hydrolase</keyword>
<sequence length="257" mass="28503">MGSMTLTETSRFLNGATCLEPREKFFRGYVRNMATKDEVINMWKVADAVCFDVDSTVIQEEAIDELAAFCGKGEEVAKLTEEAMKGSMNFREAFARRLDIIKPQMSQLRDFISARPHKLTPGIKELVEALHQRSTPVYLVSGGMRGLVTPVALELNIPLENVFANRLKFFFNGDYAGFDENEPTSKSGGKGEVIRKLKDKYGYSNLVLIGDGATDLEACPPADAFIGFGGNVVREAVRAKAQWYVTDFNELLNALHG</sequence>
<dbReference type="InterPro" id="IPR036412">
    <property type="entry name" value="HAD-like_sf"/>
</dbReference>
<dbReference type="NCBIfam" id="TIGR00338">
    <property type="entry name" value="serB"/>
    <property type="match status" value="1"/>
</dbReference>
<dbReference type="EC" id="3.1.3.3" evidence="4"/>
<evidence type="ECO:0000256" key="3">
    <source>
        <dbReference type="ARBA" id="ARBA00009184"/>
    </source>
</evidence>
<dbReference type="InterPro" id="IPR050582">
    <property type="entry name" value="HAD-like_SerB"/>
</dbReference>
<keyword evidence="6" id="KW-0028">Amino-acid biosynthesis</keyword>
<feature type="active site" description="Proton donor" evidence="12">
    <location>
        <position position="54"/>
    </location>
</feature>
<dbReference type="NCBIfam" id="TIGR01488">
    <property type="entry name" value="HAD-SF-IB"/>
    <property type="match status" value="1"/>
</dbReference>
<dbReference type="FunFam" id="3.40.50.1000:FF:000077">
    <property type="entry name" value="Phosphoserine phosphatase, chloroplastic"/>
    <property type="match status" value="1"/>
</dbReference>
<evidence type="ECO:0000256" key="7">
    <source>
        <dbReference type="ARBA" id="ARBA00022723"/>
    </source>
</evidence>
<feature type="active site" description="Nucleophile" evidence="12">
    <location>
        <position position="52"/>
    </location>
</feature>
<proteinExistence type="evidence at transcript level"/>
<keyword evidence="9" id="KW-0460">Magnesium</keyword>
<organism evidence="13">
    <name type="scientific">Locusta migratoria</name>
    <name type="common">Migratory locust</name>
    <dbReference type="NCBI Taxonomy" id="7004"/>
    <lineage>
        <taxon>Eukaryota</taxon>
        <taxon>Metazoa</taxon>
        <taxon>Ecdysozoa</taxon>
        <taxon>Arthropoda</taxon>
        <taxon>Hexapoda</taxon>
        <taxon>Insecta</taxon>
        <taxon>Pterygota</taxon>
        <taxon>Neoptera</taxon>
        <taxon>Polyneoptera</taxon>
        <taxon>Orthoptera</taxon>
        <taxon>Caelifera</taxon>
        <taxon>Acrididea</taxon>
        <taxon>Acridomorpha</taxon>
        <taxon>Acridoidea</taxon>
        <taxon>Acrididae</taxon>
        <taxon>Oedipodinae</taxon>
        <taxon>Locusta</taxon>
    </lineage>
</organism>
<dbReference type="GO" id="GO:0006564">
    <property type="term" value="P:L-serine biosynthetic process"/>
    <property type="evidence" value="ECO:0007669"/>
    <property type="project" value="UniProtKB-KW"/>
</dbReference>
<evidence type="ECO:0000313" key="13">
    <source>
        <dbReference type="EMBL" id="AGC84407.1"/>
    </source>
</evidence>
<dbReference type="GO" id="GO:0005737">
    <property type="term" value="C:cytoplasm"/>
    <property type="evidence" value="ECO:0007669"/>
    <property type="project" value="TreeGrafter"/>
</dbReference>
<dbReference type="GO" id="GO:0000287">
    <property type="term" value="F:magnesium ion binding"/>
    <property type="evidence" value="ECO:0007669"/>
    <property type="project" value="TreeGrafter"/>
</dbReference>
<dbReference type="InterPro" id="IPR023214">
    <property type="entry name" value="HAD_sf"/>
</dbReference>
<evidence type="ECO:0000256" key="12">
    <source>
        <dbReference type="PIRSR" id="PIRSR604469-1"/>
    </source>
</evidence>
<name>L7WSE2_LOCMI</name>
<comment type="similarity">
    <text evidence="3">Belongs to the HAD-like hydrolase superfamily. SerB family.</text>
</comment>
<evidence type="ECO:0000256" key="6">
    <source>
        <dbReference type="ARBA" id="ARBA00022605"/>
    </source>
</evidence>
<evidence type="ECO:0000256" key="11">
    <source>
        <dbReference type="ARBA" id="ARBA00031693"/>
    </source>
</evidence>
<accession>L7WSE2</accession>
<reference evidence="13" key="1">
    <citation type="journal article" date="2013" name="PLoS Pathog.">
        <title>Altered Immunity in Crowded Locust Reduced Fungal (Metarhizium anisopliae) Pathogenesis.</title>
        <authorList>
            <person name="Wang Y."/>
            <person name="Yang P."/>
            <person name="Cui F."/>
            <person name="Kang L."/>
        </authorList>
    </citation>
    <scope>NUCLEOTIDE SEQUENCE</scope>
</reference>
<evidence type="ECO:0000256" key="9">
    <source>
        <dbReference type="ARBA" id="ARBA00022842"/>
    </source>
</evidence>
<dbReference type="CDD" id="cd04309">
    <property type="entry name" value="HAD_PSP_eu"/>
    <property type="match status" value="1"/>
</dbReference>
<evidence type="ECO:0000256" key="4">
    <source>
        <dbReference type="ARBA" id="ARBA00012640"/>
    </source>
</evidence>
<comment type="pathway">
    <text evidence="2">Amino-acid biosynthesis; L-serine biosynthesis; L-serine from 3-phospho-D-glycerate: step 3/3.</text>
</comment>
<dbReference type="InterPro" id="IPR004469">
    <property type="entry name" value="PSP"/>
</dbReference>
<dbReference type="SUPFAM" id="SSF56784">
    <property type="entry name" value="HAD-like"/>
    <property type="match status" value="1"/>
</dbReference>
<dbReference type="UniPathway" id="UPA00135">
    <property type="reaction ID" value="UER00198"/>
</dbReference>
<comment type="cofactor">
    <cofactor evidence="1">
        <name>Mg(2+)</name>
        <dbReference type="ChEBI" id="CHEBI:18420"/>
    </cofactor>
</comment>
<dbReference type="PANTHER" id="PTHR43344:SF2">
    <property type="entry name" value="PHOSPHOSERINE PHOSPHATASE"/>
    <property type="match status" value="1"/>
</dbReference>